<gene>
    <name evidence="2" type="ORF">BJ322DRAFT_1109806</name>
</gene>
<name>A0A9P6HCB2_9AGAM</name>
<evidence type="ECO:0000313" key="3">
    <source>
        <dbReference type="Proteomes" id="UP000736335"/>
    </source>
</evidence>
<dbReference type="Proteomes" id="UP000736335">
    <property type="component" value="Unassembled WGS sequence"/>
</dbReference>
<evidence type="ECO:0000256" key="1">
    <source>
        <dbReference type="SAM" id="MobiDB-lite"/>
    </source>
</evidence>
<accession>A0A9P6HCB2</accession>
<organism evidence="2 3">
    <name type="scientific">Thelephora terrestris</name>
    <dbReference type="NCBI Taxonomy" id="56493"/>
    <lineage>
        <taxon>Eukaryota</taxon>
        <taxon>Fungi</taxon>
        <taxon>Dikarya</taxon>
        <taxon>Basidiomycota</taxon>
        <taxon>Agaricomycotina</taxon>
        <taxon>Agaricomycetes</taxon>
        <taxon>Thelephorales</taxon>
        <taxon>Thelephoraceae</taxon>
        <taxon>Thelephora</taxon>
    </lineage>
</organism>
<feature type="region of interest" description="Disordered" evidence="1">
    <location>
        <begin position="14"/>
        <end position="36"/>
    </location>
</feature>
<protein>
    <submittedName>
        <fullName evidence="2">Uncharacterized protein</fullName>
    </submittedName>
</protein>
<reference evidence="2" key="1">
    <citation type="journal article" date="2020" name="Nat. Commun.">
        <title>Large-scale genome sequencing of mycorrhizal fungi provides insights into the early evolution of symbiotic traits.</title>
        <authorList>
            <person name="Miyauchi S."/>
            <person name="Kiss E."/>
            <person name="Kuo A."/>
            <person name="Drula E."/>
            <person name="Kohler A."/>
            <person name="Sanchez-Garcia M."/>
            <person name="Morin E."/>
            <person name="Andreopoulos B."/>
            <person name="Barry K.W."/>
            <person name="Bonito G."/>
            <person name="Buee M."/>
            <person name="Carver A."/>
            <person name="Chen C."/>
            <person name="Cichocki N."/>
            <person name="Clum A."/>
            <person name="Culley D."/>
            <person name="Crous P.W."/>
            <person name="Fauchery L."/>
            <person name="Girlanda M."/>
            <person name="Hayes R.D."/>
            <person name="Keri Z."/>
            <person name="LaButti K."/>
            <person name="Lipzen A."/>
            <person name="Lombard V."/>
            <person name="Magnuson J."/>
            <person name="Maillard F."/>
            <person name="Murat C."/>
            <person name="Nolan M."/>
            <person name="Ohm R.A."/>
            <person name="Pangilinan J."/>
            <person name="Pereira M.F."/>
            <person name="Perotto S."/>
            <person name="Peter M."/>
            <person name="Pfister S."/>
            <person name="Riley R."/>
            <person name="Sitrit Y."/>
            <person name="Stielow J.B."/>
            <person name="Szollosi G."/>
            <person name="Zifcakova L."/>
            <person name="Stursova M."/>
            <person name="Spatafora J.W."/>
            <person name="Tedersoo L."/>
            <person name="Vaario L.M."/>
            <person name="Yamada A."/>
            <person name="Yan M."/>
            <person name="Wang P."/>
            <person name="Xu J."/>
            <person name="Bruns T."/>
            <person name="Baldrian P."/>
            <person name="Vilgalys R."/>
            <person name="Dunand C."/>
            <person name="Henrissat B."/>
            <person name="Grigoriev I.V."/>
            <person name="Hibbett D."/>
            <person name="Nagy L.G."/>
            <person name="Martin F.M."/>
        </authorList>
    </citation>
    <scope>NUCLEOTIDE SEQUENCE</scope>
    <source>
        <strain evidence="2">UH-Tt-Lm1</strain>
    </source>
</reference>
<feature type="compositionally biased region" description="Polar residues" evidence="1">
    <location>
        <begin position="18"/>
        <end position="36"/>
    </location>
</feature>
<dbReference type="EMBL" id="WIUZ02000009">
    <property type="protein sequence ID" value="KAF9783953.1"/>
    <property type="molecule type" value="Genomic_DNA"/>
</dbReference>
<keyword evidence="3" id="KW-1185">Reference proteome</keyword>
<reference evidence="2" key="2">
    <citation type="submission" date="2020-11" db="EMBL/GenBank/DDBJ databases">
        <authorList>
            <consortium name="DOE Joint Genome Institute"/>
            <person name="Kuo A."/>
            <person name="Miyauchi S."/>
            <person name="Kiss E."/>
            <person name="Drula E."/>
            <person name="Kohler A."/>
            <person name="Sanchez-Garcia M."/>
            <person name="Andreopoulos B."/>
            <person name="Barry K.W."/>
            <person name="Bonito G."/>
            <person name="Buee M."/>
            <person name="Carver A."/>
            <person name="Chen C."/>
            <person name="Cichocki N."/>
            <person name="Clum A."/>
            <person name="Culley D."/>
            <person name="Crous P.W."/>
            <person name="Fauchery L."/>
            <person name="Girlanda M."/>
            <person name="Hayes R."/>
            <person name="Keri Z."/>
            <person name="Labutti K."/>
            <person name="Lipzen A."/>
            <person name="Lombard V."/>
            <person name="Magnuson J."/>
            <person name="Maillard F."/>
            <person name="Morin E."/>
            <person name="Murat C."/>
            <person name="Nolan M."/>
            <person name="Ohm R."/>
            <person name="Pangilinan J."/>
            <person name="Pereira M."/>
            <person name="Perotto S."/>
            <person name="Peter M."/>
            <person name="Riley R."/>
            <person name="Sitrit Y."/>
            <person name="Stielow B."/>
            <person name="Szollosi G."/>
            <person name="Zifcakova L."/>
            <person name="Stursova M."/>
            <person name="Spatafora J.W."/>
            <person name="Tedersoo L."/>
            <person name="Vaario L.-M."/>
            <person name="Yamada A."/>
            <person name="Yan M."/>
            <person name="Wang P."/>
            <person name="Xu J."/>
            <person name="Bruns T."/>
            <person name="Baldrian P."/>
            <person name="Vilgalys R."/>
            <person name="Henrissat B."/>
            <person name="Grigoriev I.V."/>
            <person name="Hibbett D."/>
            <person name="Nagy L.G."/>
            <person name="Martin F.M."/>
        </authorList>
    </citation>
    <scope>NUCLEOTIDE SEQUENCE</scope>
    <source>
        <strain evidence="2">UH-Tt-Lm1</strain>
    </source>
</reference>
<sequence>MPAFTLPPILTTAGEPSIPTQSKADPGRRSTTGDGKTVVNTLTMYSPGKKANCMKIIGLLEGRMTMAGYPRINIPFWTNICFVEITSDECLSEVESLLSCPSKIAIARSFRGSEAQTFVDFLDQVLMHSHLDKKLRRRSLRLIRKICEARAIVPLLSRQSIILYYYMDTLILT</sequence>
<comment type="caution">
    <text evidence="2">The sequence shown here is derived from an EMBL/GenBank/DDBJ whole genome shotgun (WGS) entry which is preliminary data.</text>
</comment>
<evidence type="ECO:0000313" key="2">
    <source>
        <dbReference type="EMBL" id="KAF9783953.1"/>
    </source>
</evidence>
<proteinExistence type="predicted"/>
<dbReference type="AlphaFoldDB" id="A0A9P6HCB2"/>